<feature type="binding site" evidence="1">
    <location>
        <position position="220"/>
    </location>
    <ligand>
        <name>Mg(2+)</name>
        <dbReference type="ChEBI" id="CHEBI:18420"/>
        <label>3</label>
    </ligand>
</feature>
<feature type="domain" description="PurM-like C-terminal" evidence="3">
    <location>
        <begin position="162"/>
        <end position="313"/>
    </location>
</feature>
<evidence type="ECO:0000259" key="3">
    <source>
        <dbReference type="Pfam" id="PF02769"/>
    </source>
</evidence>
<keyword evidence="1" id="KW-0479">Metal-binding</keyword>
<dbReference type="Pfam" id="PF00586">
    <property type="entry name" value="AIRS"/>
    <property type="match status" value="1"/>
</dbReference>
<dbReference type="PANTHER" id="PTHR30270">
    <property type="entry name" value="THIAMINE-MONOPHOSPHATE KINASE"/>
    <property type="match status" value="1"/>
</dbReference>
<protein>
    <recommendedName>
        <fullName evidence="1">Thiamine-monophosphate kinase</fullName>
        <shortName evidence="1">TMP kinase</shortName>
        <shortName evidence="1">Thiamine-phosphate kinase</shortName>
        <ecNumber evidence="1">2.7.4.16</ecNumber>
    </recommendedName>
</protein>
<organism evidence="4 5">
    <name type="scientific">Dactylosporangium salmoneum</name>
    <dbReference type="NCBI Taxonomy" id="53361"/>
    <lineage>
        <taxon>Bacteria</taxon>
        <taxon>Bacillati</taxon>
        <taxon>Actinomycetota</taxon>
        <taxon>Actinomycetes</taxon>
        <taxon>Micromonosporales</taxon>
        <taxon>Micromonosporaceae</taxon>
        <taxon>Dactylosporangium</taxon>
    </lineage>
</organism>
<dbReference type="Proteomes" id="UP001501444">
    <property type="component" value="Unassembled WGS sequence"/>
</dbReference>
<feature type="binding site" evidence="1">
    <location>
        <position position="56"/>
    </location>
    <ligand>
        <name>Mg(2+)</name>
        <dbReference type="ChEBI" id="CHEBI:18420"/>
        <label>1</label>
    </ligand>
</feature>
<keyword evidence="1" id="KW-0460">Magnesium</keyword>
<evidence type="ECO:0000313" key="5">
    <source>
        <dbReference type="Proteomes" id="UP001501444"/>
    </source>
</evidence>
<dbReference type="InterPro" id="IPR036921">
    <property type="entry name" value="PurM-like_N_sf"/>
</dbReference>
<feature type="binding site" evidence="1">
    <location>
        <position position="133"/>
    </location>
    <ligand>
        <name>Mg(2+)</name>
        <dbReference type="ChEBI" id="CHEBI:18420"/>
        <label>1</label>
    </ligand>
</feature>
<keyword evidence="1" id="KW-0784">Thiamine biosynthesis</keyword>
<dbReference type="InterPro" id="IPR036676">
    <property type="entry name" value="PurM-like_C_sf"/>
</dbReference>
<dbReference type="RefSeq" id="WP_344614394.1">
    <property type="nucleotide sequence ID" value="NZ_BAAARV010000033.1"/>
</dbReference>
<name>A0ABN3GLH6_9ACTN</name>
<comment type="caution">
    <text evidence="1">Lacks conserved residue(s) required for the propagation of feature annotation.</text>
</comment>
<feature type="domain" description="PurM-like N-terminal" evidence="2">
    <location>
        <begin position="36"/>
        <end position="150"/>
    </location>
</feature>
<dbReference type="Pfam" id="PF02769">
    <property type="entry name" value="AIRS_C"/>
    <property type="match status" value="1"/>
</dbReference>
<accession>A0ABN3GLH6</accession>
<proteinExistence type="inferred from homology"/>
<keyword evidence="5" id="KW-1185">Reference proteome</keyword>
<evidence type="ECO:0000313" key="4">
    <source>
        <dbReference type="EMBL" id="GAA2353382.1"/>
    </source>
</evidence>
<comment type="catalytic activity">
    <reaction evidence="1">
        <text>thiamine phosphate + ATP = thiamine diphosphate + ADP</text>
        <dbReference type="Rhea" id="RHEA:15913"/>
        <dbReference type="ChEBI" id="CHEBI:30616"/>
        <dbReference type="ChEBI" id="CHEBI:37575"/>
        <dbReference type="ChEBI" id="CHEBI:58937"/>
        <dbReference type="ChEBI" id="CHEBI:456216"/>
        <dbReference type="EC" id="2.7.4.16"/>
    </reaction>
</comment>
<comment type="similarity">
    <text evidence="1">Belongs to the thiamine-monophosphate kinase family.</text>
</comment>
<keyword evidence="1" id="KW-0067">ATP-binding</keyword>
<dbReference type="SUPFAM" id="SSF56042">
    <property type="entry name" value="PurM C-terminal domain-like"/>
    <property type="match status" value="1"/>
</dbReference>
<sequence length="356" mass="37849">MNSTPEPTLFSLGEKGFIGALLPGLYRDPRLVSGFGHDASVIELDGAPFDLIQKIDRASYPVSLKNGWSGYRSWGRMAITANCSDILASGGTPVSCMIAVMLPGDELAANAADIVAGAAEECRRNGVVFAGGDTKEARDPHVVGTAAGIIERGAFLPRDTAEPGDVLFCAGRFGGFGGAFFLLQHEHAGPDWVRYLSHPVAQWDAARLVNRHRLARCGMDASDGLLDVLRSLASGGAGVRLDLAAMPYHPFAVECARRTPVPLTQLLFAGGDWNIVYSVPKDGADELARLAAAAGAPLFRIGEVIADPGAVLAVDGDGRHFELRGVVNEHFKNRIEDATSFMDHIAHGDFLHPSRP</sequence>
<evidence type="ECO:0000256" key="1">
    <source>
        <dbReference type="HAMAP-Rule" id="MF_02128"/>
    </source>
</evidence>
<feature type="binding site" evidence="1">
    <location>
        <position position="38"/>
    </location>
    <ligand>
        <name>Mg(2+)</name>
        <dbReference type="ChEBI" id="CHEBI:18420"/>
        <label>3</label>
    </ligand>
</feature>
<dbReference type="InterPro" id="IPR016188">
    <property type="entry name" value="PurM-like_N"/>
</dbReference>
<dbReference type="PANTHER" id="PTHR30270:SF0">
    <property type="entry name" value="THIAMINE-MONOPHOSPHATE KINASE"/>
    <property type="match status" value="1"/>
</dbReference>
<feature type="binding site" evidence="1">
    <location>
        <position position="158"/>
    </location>
    <ligand>
        <name>ATP</name>
        <dbReference type="ChEBI" id="CHEBI:30616"/>
    </ligand>
</feature>
<dbReference type="HAMAP" id="MF_02128">
    <property type="entry name" value="TMP_kinase"/>
    <property type="match status" value="1"/>
</dbReference>
<comment type="miscellaneous">
    <text evidence="1">Reaction mechanism of ThiL seems to utilize a direct, inline transfer of the gamma-phosphate of ATP to TMP rather than a phosphorylated enzyme intermediate.</text>
</comment>
<feature type="binding site" evidence="1">
    <location>
        <position position="38"/>
    </location>
    <ligand>
        <name>Mg(2+)</name>
        <dbReference type="ChEBI" id="CHEBI:18420"/>
        <label>4</label>
    </ligand>
</feature>
<feature type="binding site" evidence="1">
    <location>
        <position position="222"/>
    </location>
    <ligand>
        <name>ATP</name>
        <dbReference type="ChEBI" id="CHEBI:30616"/>
    </ligand>
</feature>
<dbReference type="Gene3D" id="3.90.650.10">
    <property type="entry name" value="PurM-like C-terminal domain"/>
    <property type="match status" value="1"/>
</dbReference>
<keyword evidence="1 4" id="KW-0418">Kinase</keyword>
<comment type="pathway">
    <text evidence="1">Cofactor biosynthesis; thiamine diphosphate biosynthesis; thiamine diphosphate from thiamine phosphate: step 1/1.</text>
</comment>
<dbReference type="GO" id="GO:0016301">
    <property type="term" value="F:kinase activity"/>
    <property type="evidence" value="ECO:0007669"/>
    <property type="project" value="UniProtKB-KW"/>
</dbReference>
<evidence type="ECO:0000259" key="2">
    <source>
        <dbReference type="Pfam" id="PF00586"/>
    </source>
</evidence>
<feature type="binding site" evidence="1">
    <location>
        <position position="223"/>
    </location>
    <ligand>
        <name>Mg(2+)</name>
        <dbReference type="ChEBI" id="CHEBI:18420"/>
        <label>5</label>
    </ligand>
</feature>
<reference evidence="4 5" key="1">
    <citation type="journal article" date="2019" name="Int. J. Syst. Evol. Microbiol.">
        <title>The Global Catalogue of Microorganisms (GCM) 10K type strain sequencing project: providing services to taxonomists for standard genome sequencing and annotation.</title>
        <authorList>
            <consortium name="The Broad Institute Genomics Platform"/>
            <consortium name="The Broad Institute Genome Sequencing Center for Infectious Disease"/>
            <person name="Wu L."/>
            <person name="Ma J."/>
        </authorList>
    </citation>
    <scope>NUCLEOTIDE SEQUENCE [LARGE SCALE GENOMIC DNA]</scope>
    <source>
        <strain evidence="4 5">JCM 3272</strain>
    </source>
</reference>
<dbReference type="EC" id="2.7.4.16" evidence="1"/>
<dbReference type="EMBL" id="BAAARV010000033">
    <property type="protein sequence ID" value="GAA2353382.1"/>
    <property type="molecule type" value="Genomic_DNA"/>
</dbReference>
<keyword evidence="1" id="KW-0808">Transferase</keyword>
<gene>
    <name evidence="1 4" type="primary">thiL</name>
    <name evidence="4" type="ORF">GCM10010170_044670</name>
</gene>
<feature type="binding site" evidence="1">
    <location>
        <begin position="132"/>
        <end position="133"/>
    </location>
    <ligand>
        <name>ATP</name>
        <dbReference type="ChEBI" id="CHEBI:30616"/>
    </ligand>
</feature>
<feature type="binding site" evidence="1">
    <location>
        <position position="85"/>
    </location>
    <ligand>
        <name>Mg(2+)</name>
        <dbReference type="ChEBI" id="CHEBI:18420"/>
        <label>3</label>
    </ligand>
</feature>
<feature type="binding site" evidence="1">
    <location>
        <position position="85"/>
    </location>
    <ligand>
        <name>Mg(2+)</name>
        <dbReference type="ChEBI" id="CHEBI:18420"/>
        <label>2</label>
    </ligand>
</feature>
<feature type="binding site" evidence="1">
    <location>
        <position position="56"/>
    </location>
    <ligand>
        <name>Mg(2+)</name>
        <dbReference type="ChEBI" id="CHEBI:18420"/>
        <label>2</label>
    </ligand>
</feature>
<feature type="binding site" evidence="1">
    <location>
        <position position="85"/>
    </location>
    <ligand>
        <name>Mg(2+)</name>
        <dbReference type="ChEBI" id="CHEBI:18420"/>
        <label>4</label>
    </ligand>
</feature>
<dbReference type="SUPFAM" id="SSF55326">
    <property type="entry name" value="PurM N-terminal domain-like"/>
    <property type="match status" value="1"/>
</dbReference>
<keyword evidence="1" id="KW-0547">Nucleotide-binding</keyword>
<dbReference type="InterPro" id="IPR010918">
    <property type="entry name" value="PurM-like_C_dom"/>
</dbReference>
<comment type="function">
    <text evidence="1">Catalyzes the ATP-dependent phosphorylation of thiamine-monophosphate (TMP) to form thiamine-pyrophosphate (TPP), the active form of vitamin B1.</text>
</comment>
<dbReference type="Gene3D" id="3.30.1330.10">
    <property type="entry name" value="PurM-like, N-terminal domain"/>
    <property type="match status" value="1"/>
</dbReference>
<comment type="caution">
    <text evidence="4">The sequence shown here is derived from an EMBL/GenBank/DDBJ whole genome shotgun (WGS) entry which is preliminary data.</text>
</comment>
<dbReference type="InterPro" id="IPR006283">
    <property type="entry name" value="ThiL-like"/>
</dbReference>